<dbReference type="EMBL" id="VVIM01000001">
    <property type="protein sequence ID" value="KAB0804440.1"/>
    <property type="molecule type" value="Genomic_DNA"/>
</dbReference>
<organism evidence="1 2">
    <name type="scientific">Photinus pyralis</name>
    <name type="common">Common eastern firefly</name>
    <name type="synonym">Lampyris pyralis</name>
    <dbReference type="NCBI Taxonomy" id="7054"/>
    <lineage>
        <taxon>Eukaryota</taxon>
        <taxon>Metazoa</taxon>
        <taxon>Ecdysozoa</taxon>
        <taxon>Arthropoda</taxon>
        <taxon>Hexapoda</taxon>
        <taxon>Insecta</taxon>
        <taxon>Pterygota</taxon>
        <taxon>Neoptera</taxon>
        <taxon>Endopterygota</taxon>
        <taxon>Coleoptera</taxon>
        <taxon>Polyphaga</taxon>
        <taxon>Elateriformia</taxon>
        <taxon>Elateroidea</taxon>
        <taxon>Lampyridae</taxon>
        <taxon>Lampyrinae</taxon>
        <taxon>Photinus</taxon>
    </lineage>
</organism>
<dbReference type="InParanoid" id="A0A5N4B4Z9"/>
<proteinExistence type="predicted"/>
<reference evidence="1 2" key="1">
    <citation type="journal article" date="2018" name="Elife">
        <title>Firefly genomes illuminate parallel origins of bioluminescence in beetles.</title>
        <authorList>
            <person name="Fallon T.R."/>
            <person name="Lower S.E."/>
            <person name="Chang C.H."/>
            <person name="Bessho-Uehara M."/>
            <person name="Martin G.J."/>
            <person name="Bewick A.J."/>
            <person name="Behringer M."/>
            <person name="Debat H.J."/>
            <person name="Wong I."/>
            <person name="Day J.C."/>
            <person name="Suvorov A."/>
            <person name="Silva C.J."/>
            <person name="Stanger-Hall K.F."/>
            <person name="Hall D.W."/>
            <person name="Schmitz R.J."/>
            <person name="Nelson D.R."/>
            <person name="Lewis S.M."/>
            <person name="Shigenobu S."/>
            <person name="Bybee S.M."/>
            <person name="Larracuente A.M."/>
            <person name="Oba Y."/>
            <person name="Weng J.K."/>
        </authorList>
    </citation>
    <scope>NUCLEOTIDE SEQUENCE [LARGE SCALE GENOMIC DNA]</scope>
    <source>
        <strain evidence="1">1611_PpyrPB1</strain>
        <tissue evidence="1">Whole body</tissue>
    </source>
</reference>
<evidence type="ECO:0008006" key="3">
    <source>
        <dbReference type="Google" id="ProtNLM"/>
    </source>
</evidence>
<evidence type="ECO:0000313" key="1">
    <source>
        <dbReference type="EMBL" id="KAB0804440.1"/>
    </source>
</evidence>
<name>A0A5N4B4Z9_PHOPY</name>
<accession>A0A5N4B4Z9</accession>
<keyword evidence="2" id="KW-1185">Reference proteome</keyword>
<gene>
    <name evidence="1" type="ORF">PPYR_01410</name>
</gene>
<dbReference type="AlphaFoldDB" id="A0A5N4B4Z9"/>
<protein>
    <recommendedName>
        <fullName evidence="3">DUF659 domain-containing protein</fullName>
    </recommendedName>
</protein>
<dbReference type="Proteomes" id="UP000327044">
    <property type="component" value="Unassembled WGS sequence"/>
</dbReference>
<evidence type="ECO:0000313" key="2">
    <source>
        <dbReference type="Proteomes" id="UP000327044"/>
    </source>
</evidence>
<sequence length="102" mass="11903">MDLCTALIAANIPWYKLDNPQFRQFLEKCSSTNIPDRTTLSKLYLPKCYNQAISDIRADIGHYNVWICVDETTDSMGRFNVNILKKSLNIITLMKRSFWQHT</sequence>
<comment type="caution">
    <text evidence="1">The sequence shown here is derived from an EMBL/GenBank/DDBJ whole genome shotgun (WGS) entry which is preliminary data.</text>
</comment>